<evidence type="ECO:0000313" key="2">
    <source>
        <dbReference type="EMBL" id="GAA2701833.1"/>
    </source>
</evidence>
<evidence type="ECO:0000256" key="1">
    <source>
        <dbReference type="SAM" id="MobiDB-lite"/>
    </source>
</evidence>
<keyword evidence="3" id="KW-1185">Reference proteome</keyword>
<comment type="caution">
    <text evidence="2">The sequence shown here is derived from an EMBL/GenBank/DDBJ whole genome shotgun (WGS) entry which is preliminary data.</text>
</comment>
<organism evidence="2 3">
    <name type="scientific">Nonomuraea recticatena</name>
    <dbReference type="NCBI Taxonomy" id="46178"/>
    <lineage>
        <taxon>Bacteria</taxon>
        <taxon>Bacillati</taxon>
        <taxon>Actinomycetota</taxon>
        <taxon>Actinomycetes</taxon>
        <taxon>Streptosporangiales</taxon>
        <taxon>Streptosporangiaceae</taxon>
        <taxon>Nonomuraea</taxon>
    </lineage>
</organism>
<dbReference type="Proteomes" id="UP001501666">
    <property type="component" value="Unassembled WGS sequence"/>
</dbReference>
<dbReference type="EMBL" id="BAAATE010000072">
    <property type="protein sequence ID" value="GAA2701833.1"/>
    <property type="molecule type" value="Genomic_DNA"/>
</dbReference>
<gene>
    <name evidence="2" type="ORF">GCM10010412_099750</name>
</gene>
<name>A0ABN3TI57_9ACTN</name>
<feature type="compositionally biased region" description="Low complexity" evidence="1">
    <location>
        <begin position="74"/>
        <end position="94"/>
    </location>
</feature>
<evidence type="ECO:0008006" key="4">
    <source>
        <dbReference type="Google" id="ProtNLM"/>
    </source>
</evidence>
<protein>
    <recommendedName>
        <fullName evidence="4">Transposase</fullName>
    </recommendedName>
</protein>
<accession>A0ABN3TI57</accession>
<dbReference type="RefSeq" id="WP_346158092.1">
    <property type="nucleotide sequence ID" value="NZ_BAAATE010000072.1"/>
</dbReference>
<evidence type="ECO:0000313" key="3">
    <source>
        <dbReference type="Proteomes" id="UP001501666"/>
    </source>
</evidence>
<proteinExistence type="predicted"/>
<reference evidence="2 3" key="1">
    <citation type="journal article" date="2019" name="Int. J. Syst. Evol. Microbiol.">
        <title>The Global Catalogue of Microorganisms (GCM) 10K type strain sequencing project: providing services to taxonomists for standard genome sequencing and annotation.</title>
        <authorList>
            <consortium name="The Broad Institute Genomics Platform"/>
            <consortium name="The Broad Institute Genome Sequencing Center for Infectious Disease"/>
            <person name="Wu L."/>
            <person name="Ma J."/>
        </authorList>
    </citation>
    <scope>NUCLEOTIDE SEQUENCE [LARGE SCALE GENOMIC DNA]</scope>
    <source>
        <strain evidence="2 3">JCM 6835</strain>
    </source>
</reference>
<sequence>MLIQHYVRTTDRRGRQVIKRRQGLASGGEGLPPGRYWLSSPYDLDARWAAKGSELMWNGYKVHISETCRRSADPKTSSPTPAAPTSAPTSTCRT</sequence>
<feature type="region of interest" description="Disordered" evidence="1">
    <location>
        <begin position="69"/>
        <end position="94"/>
    </location>
</feature>